<protein>
    <submittedName>
        <fullName evidence="2">Uncharacterized protein</fullName>
    </submittedName>
</protein>
<evidence type="ECO:0000313" key="2">
    <source>
        <dbReference type="EMBL" id="TFL05781.1"/>
    </source>
</evidence>
<dbReference type="STRING" id="1884261.A0A5C3QZ31"/>
<gene>
    <name evidence="2" type="ORF">BDV98DRAFT_560634</name>
</gene>
<dbReference type="EMBL" id="ML178816">
    <property type="protein sequence ID" value="TFL05781.1"/>
    <property type="molecule type" value="Genomic_DNA"/>
</dbReference>
<feature type="compositionally biased region" description="Polar residues" evidence="1">
    <location>
        <begin position="248"/>
        <end position="260"/>
    </location>
</feature>
<feature type="compositionally biased region" description="Low complexity" evidence="1">
    <location>
        <begin position="266"/>
        <end position="283"/>
    </location>
</feature>
<accession>A0A5C3QZ31</accession>
<dbReference type="Proteomes" id="UP000305067">
    <property type="component" value="Unassembled WGS sequence"/>
</dbReference>
<dbReference type="AlphaFoldDB" id="A0A5C3QZ31"/>
<feature type="compositionally biased region" description="Polar residues" evidence="1">
    <location>
        <begin position="289"/>
        <end position="298"/>
    </location>
</feature>
<keyword evidence="3" id="KW-1185">Reference proteome</keyword>
<dbReference type="OrthoDB" id="3217643at2759"/>
<feature type="region of interest" description="Disordered" evidence="1">
    <location>
        <begin position="131"/>
        <end position="345"/>
    </location>
</feature>
<proteinExistence type="predicted"/>
<feature type="compositionally biased region" description="Polar residues" evidence="1">
    <location>
        <begin position="133"/>
        <end position="159"/>
    </location>
</feature>
<feature type="region of interest" description="Disordered" evidence="1">
    <location>
        <begin position="378"/>
        <end position="402"/>
    </location>
</feature>
<reference evidence="2 3" key="1">
    <citation type="journal article" date="2019" name="Nat. Ecol. Evol.">
        <title>Megaphylogeny resolves global patterns of mushroom evolution.</title>
        <authorList>
            <person name="Varga T."/>
            <person name="Krizsan K."/>
            <person name="Foldi C."/>
            <person name="Dima B."/>
            <person name="Sanchez-Garcia M."/>
            <person name="Sanchez-Ramirez S."/>
            <person name="Szollosi G.J."/>
            <person name="Szarkandi J.G."/>
            <person name="Papp V."/>
            <person name="Albert L."/>
            <person name="Andreopoulos W."/>
            <person name="Angelini C."/>
            <person name="Antonin V."/>
            <person name="Barry K.W."/>
            <person name="Bougher N.L."/>
            <person name="Buchanan P."/>
            <person name="Buyck B."/>
            <person name="Bense V."/>
            <person name="Catcheside P."/>
            <person name="Chovatia M."/>
            <person name="Cooper J."/>
            <person name="Damon W."/>
            <person name="Desjardin D."/>
            <person name="Finy P."/>
            <person name="Geml J."/>
            <person name="Haridas S."/>
            <person name="Hughes K."/>
            <person name="Justo A."/>
            <person name="Karasinski D."/>
            <person name="Kautmanova I."/>
            <person name="Kiss B."/>
            <person name="Kocsube S."/>
            <person name="Kotiranta H."/>
            <person name="LaButti K.M."/>
            <person name="Lechner B.E."/>
            <person name="Liimatainen K."/>
            <person name="Lipzen A."/>
            <person name="Lukacs Z."/>
            <person name="Mihaltcheva S."/>
            <person name="Morgado L.N."/>
            <person name="Niskanen T."/>
            <person name="Noordeloos M.E."/>
            <person name="Ohm R.A."/>
            <person name="Ortiz-Santana B."/>
            <person name="Ovrebo C."/>
            <person name="Racz N."/>
            <person name="Riley R."/>
            <person name="Savchenko A."/>
            <person name="Shiryaev A."/>
            <person name="Soop K."/>
            <person name="Spirin V."/>
            <person name="Szebenyi C."/>
            <person name="Tomsovsky M."/>
            <person name="Tulloss R.E."/>
            <person name="Uehling J."/>
            <person name="Grigoriev I.V."/>
            <person name="Vagvolgyi C."/>
            <person name="Papp T."/>
            <person name="Martin F.M."/>
            <person name="Miettinen O."/>
            <person name="Hibbett D.S."/>
            <person name="Nagy L.G."/>
        </authorList>
    </citation>
    <scope>NUCLEOTIDE SEQUENCE [LARGE SCALE GENOMIC DNA]</scope>
    <source>
        <strain evidence="2 3">CBS 309.79</strain>
    </source>
</reference>
<organism evidence="2 3">
    <name type="scientific">Pterulicium gracile</name>
    <dbReference type="NCBI Taxonomy" id="1884261"/>
    <lineage>
        <taxon>Eukaryota</taxon>
        <taxon>Fungi</taxon>
        <taxon>Dikarya</taxon>
        <taxon>Basidiomycota</taxon>
        <taxon>Agaricomycotina</taxon>
        <taxon>Agaricomycetes</taxon>
        <taxon>Agaricomycetidae</taxon>
        <taxon>Agaricales</taxon>
        <taxon>Pleurotineae</taxon>
        <taxon>Pterulaceae</taxon>
        <taxon>Pterulicium</taxon>
    </lineage>
</organism>
<evidence type="ECO:0000313" key="3">
    <source>
        <dbReference type="Proteomes" id="UP000305067"/>
    </source>
</evidence>
<name>A0A5C3QZ31_9AGAR</name>
<feature type="compositionally biased region" description="Low complexity" evidence="1">
    <location>
        <begin position="303"/>
        <end position="335"/>
    </location>
</feature>
<sequence>MCCQYGSPANATTPCPICDVFKPVNRCPHVTGVCRNRTHHPRMDVVFLKNAEVQCFNGCGYCKWAVANPKSAIPLAQNPGWPGCCRPPVGPTECAMVQAADWHTVSLIHHISIPPEIKVVLDSMGPKLAPLSVASSGRSSATNDHPQPTSTRNGGTPNRPSKLAGGATPVIGRSRQGSVLGPFPPTSNPITSAASPPPDPVQHRRHSDGDKRAPGGAHSNSSSPNSKQKDLESITLRRKPAPRASLSGPKSPTLESNTVTGHKRTTPSTSSNSPPGSKASSSPLRSPHLTVSTATLTSRKPVVDVPSSASSSSGSSDGVGSSTDSTLTSDGGFTDYLSSGSEEELQRQAEAKAALVAQTQAEELEFKAARQQLQTVDLRPPKSWTSSLSGVAHSSGRPRVANPYQSNAAFVAAPARG</sequence>
<evidence type="ECO:0000256" key="1">
    <source>
        <dbReference type="SAM" id="MobiDB-lite"/>
    </source>
</evidence>